<reference evidence="5" key="1">
    <citation type="journal article" date="2020" name="mSystems">
        <title>Genome- and Community-Level Interaction Insights into Carbon Utilization and Element Cycling Functions of Hydrothermarchaeota in Hydrothermal Sediment.</title>
        <authorList>
            <person name="Zhou Z."/>
            <person name="Liu Y."/>
            <person name="Xu W."/>
            <person name="Pan J."/>
            <person name="Luo Z.H."/>
            <person name="Li M."/>
        </authorList>
    </citation>
    <scope>NUCLEOTIDE SEQUENCE [LARGE SCALE GENOMIC DNA]</scope>
    <source>
        <strain evidence="5">SpSt-1217</strain>
    </source>
</reference>
<organism evidence="5">
    <name type="scientific">Mariniphaga anaerophila</name>
    <dbReference type="NCBI Taxonomy" id="1484053"/>
    <lineage>
        <taxon>Bacteria</taxon>
        <taxon>Pseudomonadati</taxon>
        <taxon>Bacteroidota</taxon>
        <taxon>Bacteroidia</taxon>
        <taxon>Marinilabiliales</taxon>
        <taxon>Prolixibacteraceae</taxon>
        <taxon>Mariniphaga</taxon>
    </lineage>
</organism>
<name>A0A831LHH1_9BACT</name>
<dbReference type="GO" id="GO:0004725">
    <property type="term" value="F:protein tyrosine phosphatase activity"/>
    <property type="evidence" value="ECO:0007669"/>
    <property type="project" value="InterPro"/>
</dbReference>
<dbReference type="InterPro" id="IPR023485">
    <property type="entry name" value="Ptyr_pPase"/>
</dbReference>
<dbReference type="InterPro" id="IPR036196">
    <property type="entry name" value="Ptyr_pPase_sf"/>
</dbReference>
<dbReference type="CDD" id="cd16343">
    <property type="entry name" value="LMWPTP"/>
    <property type="match status" value="1"/>
</dbReference>
<accession>A0A831LHH1</accession>
<dbReference type="Proteomes" id="UP000886047">
    <property type="component" value="Unassembled WGS sequence"/>
</dbReference>
<feature type="active site" description="Proton donor" evidence="3">
    <location>
        <position position="118"/>
    </location>
</feature>
<sequence length="147" mass="16557">MGNICRSPSAEAVFKGMAMKEGLIGKFEIDSAGTGAWHAGEPADKRMQKHAVKRGYNLTSIARKFDPETDFDRHDMVVAMDDENVLALKNMARNEGDLKKIRKMTDFSKEWSYDEVPDPYYGGEEGFELVLDLLEDACEGLLDEMKK</sequence>
<evidence type="ECO:0000313" key="5">
    <source>
        <dbReference type="EMBL" id="HDR51627.1"/>
    </source>
</evidence>
<proteinExistence type="inferred from homology"/>
<protein>
    <submittedName>
        <fullName evidence="5">Low molecular weight phosphotyrosine protein phosphatase</fullName>
    </submittedName>
</protein>
<feature type="active site" evidence="3">
    <location>
        <position position="6"/>
    </location>
</feature>
<keyword evidence="2" id="KW-0378">Hydrolase</keyword>
<dbReference type="SUPFAM" id="SSF52788">
    <property type="entry name" value="Phosphotyrosine protein phosphatases I"/>
    <property type="match status" value="1"/>
</dbReference>
<dbReference type="InterPro" id="IPR017867">
    <property type="entry name" value="Tyr_phospatase_low_mol_wt"/>
</dbReference>
<dbReference type="AlphaFoldDB" id="A0A831LHH1"/>
<evidence type="ECO:0000256" key="1">
    <source>
        <dbReference type="ARBA" id="ARBA00011063"/>
    </source>
</evidence>
<evidence type="ECO:0000256" key="2">
    <source>
        <dbReference type="ARBA" id="ARBA00022801"/>
    </source>
</evidence>
<dbReference type="Gene3D" id="3.40.50.2300">
    <property type="match status" value="1"/>
</dbReference>
<dbReference type="Pfam" id="PF01451">
    <property type="entry name" value="LMWPc"/>
    <property type="match status" value="1"/>
</dbReference>
<dbReference type="PANTHER" id="PTHR47439:SF1">
    <property type="entry name" value="ACID PHOSPHATASE"/>
    <property type="match status" value="1"/>
</dbReference>
<evidence type="ECO:0000259" key="4">
    <source>
        <dbReference type="SMART" id="SM00226"/>
    </source>
</evidence>
<dbReference type="SMART" id="SM00226">
    <property type="entry name" value="LMWPc"/>
    <property type="match status" value="1"/>
</dbReference>
<gene>
    <name evidence="5" type="ORF">ENN90_08415</name>
</gene>
<dbReference type="InterPro" id="IPR052995">
    <property type="entry name" value="LMW-PTP"/>
</dbReference>
<dbReference type="EMBL" id="DSDK01000463">
    <property type="protein sequence ID" value="HDR51627.1"/>
    <property type="molecule type" value="Genomic_DNA"/>
</dbReference>
<evidence type="ECO:0000256" key="3">
    <source>
        <dbReference type="PIRSR" id="PIRSR617867-1"/>
    </source>
</evidence>
<feature type="domain" description="Phosphotyrosine protein phosphatase I" evidence="4">
    <location>
        <begin position="2"/>
        <end position="144"/>
    </location>
</feature>
<comment type="similarity">
    <text evidence="1">Belongs to the low molecular weight phosphotyrosine protein phosphatase family.</text>
</comment>
<comment type="caution">
    <text evidence="5">The sequence shown here is derived from an EMBL/GenBank/DDBJ whole genome shotgun (WGS) entry which is preliminary data.</text>
</comment>
<dbReference type="PANTHER" id="PTHR47439">
    <property type="entry name" value="LOW MOLECULAR WEIGHT PHOSPHOTYROSINE PROTEIN PHOSPHATASE-RELATED"/>
    <property type="match status" value="1"/>
</dbReference>
<dbReference type="PRINTS" id="PR00719">
    <property type="entry name" value="LMWPTPASE"/>
</dbReference>